<feature type="compositionally biased region" description="Acidic residues" evidence="1">
    <location>
        <begin position="194"/>
        <end position="207"/>
    </location>
</feature>
<evidence type="ECO:0000256" key="1">
    <source>
        <dbReference type="SAM" id="MobiDB-lite"/>
    </source>
</evidence>
<dbReference type="Proteomes" id="UP001153620">
    <property type="component" value="Chromosome 1"/>
</dbReference>
<protein>
    <submittedName>
        <fullName evidence="2">Uncharacterized protein</fullName>
    </submittedName>
</protein>
<evidence type="ECO:0000313" key="2">
    <source>
        <dbReference type="EMBL" id="CAH1709641.1"/>
    </source>
</evidence>
<keyword evidence="3" id="KW-1185">Reference proteome</keyword>
<dbReference type="EMBL" id="OU895877">
    <property type="protein sequence ID" value="CAH1709641.1"/>
    <property type="molecule type" value="Genomic_DNA"/>
</dbReference>
<proteinExistence type="predicted"/>
<gene>
    <name evidence="2" type="ORF">CHIRRI_LOCUS1266</name>
</gene>
<reference evidence="2" key="2">
    <citation type="submission" date="2022-10" db="EMBL/GenBank/DDBJ databases">
        <authorList>
            <consortium name="ENA_rothamsted_submissions"/>
            <consortium name="culmorum"/>
            <person name="King R."/>
        </authorList>
    </citation>
    <scope>NUCLEOTIDE SEQUENCE</scope>
</reference>
<evidence type="ECO:0000313" key="3">
    <source>
        <dbReference type="Proteomes" id="UP001153620"/>
    </source>
</evidence>
<organism evidence="2 3">
    <name type="scientific">Chironomus riparius</name>
    <dbReference type="NCBI Taxonomy" id="315576"/>
    <lineage>
        <taxon>Eukaryota</taxon>
        <taxon>Metazoa</taxon>
        <taxon>Ecdysozoa</taxon>
        <taxon>Arthropoda</taxon>
        <taxon>Hexapoda</taxon>
        <taxon>Insecta</taxon>
        <taxon>Pterygota</taxon>
        <taxon>Neoptera</taxon>
        <taxon>Endopterygota</taxon>
        <taxon>Diptera</taxon>
        <taxon>Nematocera</taxon>
        <taxon>Chironomoidea</taxon>
        <taxon>Chironomidae</taxon>
        <taxon>Chironominae</taxon>
        <taxon>Chironomus</taxon>
    </lineage>
</organism>
<reference evidence="2" key="1">
    <citation type="submission" date="2022-01" db="EMBL/GenBank/DDBJ databases">
        <authorList>
            <person name="King R."/>
        </authorList>
    </citation>
    <scope>NUCLEOTIDE SEQUENCE</scope>
</reference>
<sequence length="386" mass="44541">MRESFMHTTKLLPNWSFHKFLFLTAKNSQTFGTKLLLSLLYLVPHKPIFPYFLSKSKNWRGALIFSLGGYPLIATSVEYNHVHTRDPLCFFCLHHPQQINTLVNQHAHQPQELLSNDGITTVNDVVNSHISALTQNDPFNNTLELPLNSTSILASATASLTAKPSTTTMRTQETLRSLKLEDYDVITFDPNSKDDDDDAEDVDERDEDALNRVRREIQDLRQESNDEMESTTIESSTQQTTMIASLPMTTMRQEDVDVNTFTPMLELPQKPSQDFHSTTVGTVINTGFNKYPYSSSKYPNAQYISITQEPHSSYEFSPQIQPPVKNYYNFYPSQPDYSHYQKYNNYVNYVPYCYSNLVQSKFTPSSYYNGWTKQPMKVQQSYYYTK</sequence>
<name>A0A9P0IN58_9DIPT</name>
<feature type="region of interest" description="Disordered" evidence="1">
    <location>
        <begin position="187"/>
        <end position="211"/>
    </location>
</feature>
<dbReference type="AlphaFoldDB" id="A0A9P0IN58"/>
<accession>A0A9P0IN58</accession>
<dbReference type="OrthoDB" id="265717at2759"/>